<proteinExistence type="predicted"/>
<organism evidence="2 3">
    <name type="scientific">Caerostris extrusa</name>
    <name type="common">Bark spider</name>
    <name type="synonym">Caerostris bankana</name>
    <dbReference type="NCBI Taxonomy" id="172846"/>
    <lineage>
        <taxon>Eukaryota</taxon>
        <taxon>Metazoa</taxon>
        <taxon>Ecdysozoa</taxon>
        <taxon>Arthropoda</taxon>
        <taxon>Chelicerata</taxon>
        <taxon>Arachnida</taxon>
        <taxon>Araneae</taxon>
        <taxon>Araneomorphae</taxon>
        <taxon>Entelegynae</taxon>
        <taxon>Araneoidea</taxon>
        <taxon>Araneidae</taxon>
        <taxon>Caerostris</taxon>
    </lineage>
</organism>
<evidence type="ECO:0000313" key="2">
    <source>
        <dbReference type="EMBL" id="GIZ02817.1"/>
    </source>
</evidence>
<feature type="compositionally biased region" description="Basic and acidic residues" evidence="1">
    <location>
        <begin position="36"/>
        <end position="48"/>
    </location>
</feature>
<keyword evidence="3" id="KW-1185">Reference proteome</keyword>
<protein>
    <submittedName>
        <fullName evidence="2">Uncharacterized protein</fullName>
    </submittedName>
</protein>
<sequence>MTGSNSQMRRRWNSMSTIISAIVLFVGQTHNSRKRPLSDREKHSSESK</sequence>
<name>A0AAV4Y6D2_CAEEX</name>
<feature type="region of interest" description="Disordered" evidence="1">
    <location>
        <begin position="29"/>
        <end position="48"/>
    </location>
</feature>
<dbReference type="Proteomes" id="UP001054945">
    <property type="component" value="Unassembled WGS sequence"/>
</dbReference>
<accession>A0AAV4Y6D2</accession>
<evidence type="ECO:0000313" key="3">
    <source>
        <dbReference type="Proteomes" id="UP001054945"/>
    </source>
</evidence>
<feature type="non-terminal residue" evidence="2">
    <location>
        <position position="48"/>
    </location>
</feature>
<comment type="caution">
    <text evidence="2">The sequence shown here is derived from an EMBL/GenBank/DDBJ whole genome shotgun (WGS) entry which is preliminary data.</text>
</comment>
<dbReference type="AlphaFoldDB" id="A0AAV4Y6D2"/>
<evidence type="ECO:0000256" key="1">
    <source>
        <dbReference type="SAM" id="MobiDB-lite"/>
    </source>
</evidence>
<gene>
    <name evidence="2" type="ORF">CEXT_717251</name>
</gene>
<dbReference type="EMBL" id="BPLR01001510">
    <property type="protein sequence ID" value="GIZ02817.1"/>
    <property type="molecule type" value="Genomic_DNA"/>
</dbReference>
<reference evidence="2 3" key="1">
    <citation type="submission" date="2021-06" db="EMBL/GenBank/DDBJ databases">
        <title>Caerostris extrusa draft genome.</title>
        <authorList>
            <person name="Kono N."/>
            <person name="Arakawa K."/>
        </authorList>
    </citation>
    <scope>NUCLEOTIDE SEQUENCE [LARGE SCALE GENOMIC DNA]</scope>
</reference>